<comment type="caution">
    <text evidence="3">The sequence shown here is derived from an EMBL/GenBank/DDBJ whole genome shotgun (WGS) entry which is preliminary data.</text>
</comment>
<dbReference type="InterPro" id="IPR053151">
    <property type="entry name" value="RNase_H-like"/>
</dbReference>
<dbReference type="GO" id="GO:0004523">
    <property type="term" value="F:RNA-DNA hybrid ribonuclease activity"/>
    <property type="evidence" value="ECO:0007669"/>
    <property type="project" value="InterPro"/>
</dbReference>
<dbReference type="AlphaFoldDB" id="A0AAD4WQP8"/>
<dbReference type="InterPro" id="IPR026960">
    <property type="entry name" value="RVT-Znf"/>
</dbReference>
<dbReference type="GO" id="GO:0003676">
    <property type="term" value="F:nucleic acid binding"/>
    <property type="evidence" value="ECO:0007669"/>
    <property type="project" value="InterPro"/>
</dbReference>
<dbReference type="PANTHER" id="PTHR47723">
    <property type="entry name" value="OS05G0353850 PROTEIN"/>
    <property type="match status" value="1"/>
</dbReference>
<dbReference type="EMBL" id="JAJFAZ020000001">
    <property type="protein sequence ID" value="KAI5347853.1"/>
    <property type="molecule type" value="Genomic_DNA"/>
</dbReference>
<dbReference type="InterPro" id="IPR012337">
    <property type="entry name" value="RNaseH-like_sf"/>
</dbReference>
<dbReference type="PANTHER" id="PTHR47723:SF23">
    <property type="entry name" value="REVERSE TRANSCRIPTASE-LIKE PROTEIN"/>
    <property type="match status" value="1"/>
</dbReference>
<evidence type="ECO:0000313" key="3">
    <source>
        <dbReference type="EMBL" id="KAI5347853.1"/>
    </source>
</evidence>
<proteinExistence type="predicted"/>
<sequence length="316" mass="35492">MQDLFLIWESGGLWEMVQDATSHPQAALLKKMWGPPRAPKVKIFSWLLISKRLQMRSHLHRFLPHINPDCPLCNSHNETINHLFGTCSFIQSIWSCTNMDPMSFSTNFDFLTWLGTLPASSTPDGPNALSKALLLCWQVWEARNNLVFKDVTPHPVCVLNVAGQVGLEFWNQNVKHAKGPSAPLHIKWKPPPRGWVKLNFDGSIRNNVAASDFVIRDFDGHVLLAGAKNIGDNTIFVAECMALRDGLAYAIHRVLFVEILSFNHIYREANFTADAVANLGHGLSPSNLWESDLPLNCSVPFFLYLFGPACPRSFCL</sequence>
<dbReference type="InterPro" id="IPR044730">
    <property type="entry name" value="RNase_H-like_dom_plant"/>
</dbReference>
<dbReference type="InterPro" id="IPR002156">
    <property type="entry name" value="RNaseH_domain"/>
</dbReference>
<dbReference type="Proteomes" id="UP001054821">
    <property type="component" value="Chromosome 1"/>
</dbReference>
<dbReference type="InterPro" id="IPR036397">
    <property type="entry name" value="RNaseH_sf"/>
</dbReference>
<dbReference type="SUPFAM" id="SSF53098">
    <property type="entry name" value="Ribonuclease H-like"/>
    <property type="match status" value="1"/>
</dbReference>
<evidence type="ECO:0000313" key="4">
    <source>
        <dbReference type="Proteomes" id="UP001054821"/>
    </source>
</evidence>
<evidence type="ECO:0000259" key="1">
    <source>
        <dbReference type="Pfam" id="PF13456"/>
    </source>
</evidence>
<gene>
    <name evidence="3" type="ORF">L3X38_000740</name>
</gene>
<reference evidence="3 4" key="1">
    <citation type="journal article" date="2022" name="G3 (Bethesda)">
        <title>Whole-genome sequence and methylome profiling of the almond [Prunus dulcis (Mill.) D.A. Webb] cultivar 'Nonpareil'.</title>
        <authorList>
            <person name="D'Amico-Willman K.M."/>
            <person name="Ouma W.Z."/>
            <person name="Meulia T."/>
            <person name="Sideli G.M."/>
            <person name="Gradziel T.M."/>
            <person name="Fresnedo-Ramirez J."/>
        </authorList>
    </citation>
    <scope>NUCLEOTIDE SEQUENCE [LARGE SCALE GENOMIC DNA]</scope>
    <source>
        <strain evidence="3">Clone GOH B32 T37-40</strain>
    </source>
</reference>
<dbReference type="Pfam" id="PF13456">
    <property type="entry name" value="RVT_3"/>
    <property type="match status" value="1"/>
</dbReference>
<keyword evidence="4" id="KW-1185">Reference proteome</keyword>
<dbReference type="CDD" id="cd06222">
    <property type="entry name" value="RNase_H_like"/>
    <property type="match status" value="1"/>
</dbReference>
<feature type="domain" description="RNase H type-1" evidence="1">
    <location>
        <begin position="199"/>
        <end position="252"/>
    </location>
</feature>
<evidence type="ECO:0008006" key="5">
    <source>
        <dbReference type="Google" id="ProtNLM"/>
    </source>
</evidence>
<dbReference type="Gene3D" id="3.30.420.10">
    <property type="entry name" value="Ribonuclease H-like superfamily/Ribonuclease H"/>
    <property type="match status" value="1"/>
</dbReference>
<accession>A0AAD4WQP8</accession>
<evidence type="ECO:0000259" key="2">
    <source>
        <dbReference type="Pfam" id="PF13966"/>
    </source>
</evidence>
<feature type="domain" description="Reverse transcriptase zinc-binding" evidence="2">
    <location>
        <begin position="13"/>
        <end position="94"/>
    </location>
</feature>
<organism evidence="3 4">
    <name type="scientific">Prunus dulcis</name>
    <name type="common">Almond</name>
    <name type="synonym">Amygdalus dulcis</name>
    <dbReference type="NCBI Taxonomy" id="3755"/>
    <lineage>
        <taxon>Eukaryota</taxon>
        <taxon>Viridiplantae</taxon>
        <taxon>Streptophyta</taxon>
        <taxon>Embryophyta</taxon>
        <taxon>Tracheophyta</taxon>
        <taxon>Spermatophyta</taxon>
        <taxon>Magnoliopsida</taxon>
        <taxon>eudicotyledons</taxon>
        <taxon>Gunneridae</taxon>
        <taxon>Pentapetalae</taxon>
        <taxon>rosids</taxon>
        <taxon>fabids</taxon>
        <taxon>Rosales</taxon>
        <taxon>Rosaceae</taxon>
        <taxon>Amygdaloideae</taxon>
        <taxon>Amygdaleae</taxon>
        <taxon>Prunus</taxon>
    </lineage>
</organism>
<dbReference type="Pfam" id="PF13966">
    <property type="entry name" value="zf-RVT"/>
    <property type="match status" value="1"/>
</dbReference>
<protein>
    <recommendedName>
        <fullName evidence="5">Reverse transcriptase zinc-binding domain-containing protein</fullName>
    </recommendedName>
</protein>
<name>A0AAD4WQP8_PRUDU</name>